<dbReference type="AlphaFoldDB" id="A0A2J5HDA2"/>
<accession>A0A2J5HDA2</accession>
<feature type="transmembrane region" description="Helical" evidence="1">
    <location>
        <begin position="20"/>
        <end position="41"/>
    </location>
</feature>
<reference evidence="3" key="1">
    <citation type="submission" date="2017-12" db="EMBL/GenBank/DDBJ databases">
        <authorList>
            <consortium name="DOE Joint Genome Institute"/>
            <person name="Mondo S.J."/>
            <person name="Kjaerbolling I."/>
            <person name="Vesth T.C."/>
            <person name="Frisvad J.C."/>
            <person name="Nybo J.L."/>
            <person name="Theobald S."/>
            <person name="Kuo A."/>
            <person name="Bowyer P."/>
            <person name="Matsuda Y."/>
            <person name="Lyhne E.K."/>
            <person name="Kogle M.E."/>
            <person name="Clum A."/>
            <person name="Lipzen A."/>
            <person name="Salamov A."/>
            <person name="Ngan C.Y."/>
            <person name="Daum C."/>
            <person name="Chiniquy J."/>
            <person name="Barry K."/>
            <person name="LaButti K."/>
            <person name="Haridas S."/>
            <person name="Simmons B.A."/>
            <person name="Magnuson J.K."/>
            <person name="Mortensen U.H."/>
            <person name="Larsen T.O."/>
            <person name="Grigoriev I.V."/>
            <person name="Baker S.E."/>
            <person name="Andersen M.R."/>
            <person name="Nordberg H.P."/>
            <person name="Cantor M.N."/>
            <person name="Hua S.X."/>
        </authorList>
    </citation>
    <scope>NUCLEOTIDE SEQUENCE [LARGE SCALE GENOMIC DNA]</scope>
    <source>
        <strain evidence="3">IBT 19404</strain>
    </source>
</reference>
<keyword evidence="3" id="KW-1185">Reference proteome</keyword>
<evidence type="ECO:0000313" key="3">
    <source>
        <dbReference type="Proteomes" id="UP000235023"/>
    </source>
</evidence>
<organism evidence="2 3">
    <name type="scientific">Aspergillus taichungensis</name>
    <dbReference type="NCBI Taxonomy" id="482145"/>
    <lineage>
        <taxon>Eukaryota</taxon>
        <taxon>Fungi</taxon>
        <taxon>Dikarya</taxon>
        <taxon>Ascomycota</taxon>
        <taxon>Pezizomycotina</taxon>
        <taxon>Eurotiomycetes</taxon>
        <taxon>Eurotiomycetidae</taxon>
        <taxon>Eurotiales</taxon>
        <taxon>Aspergillaceae</taxon>
        <taxon>Aspergillus</taxon>
        <taxon>Aspergillus subgen. Circumdati</taxon>
    </lineage>
</organism>
<proteinExistence type="predicted"/>
<name>A0A2J5HDA2_9EURO</name>
<sequence>MTCDVVSGVVYRKAAFVSFYLLGDFNLASSFHFVLPMSLIVRFELHSMEET</sequence>
<keyword evidence="1" id="KW-1133">Transmembrane helix</keyword>
<dbReference type="OrthoDB" id="510325at2759"/>
<evidence type="ECO:0000256" key="1">
    <source>
        <dbReference type="SAM" id="Phobius"/>
    </source>
</evidence>
<dbReference type="Proteomes" id="UP000235023">
    <property type="component" value="Unassembled WGS sequence"/>
</dbReference>
<keyword evidence="1" id="KW-0472">Membrane</keyword>
<evidence type="ECO:0000313" key="2">
    <source>
        <dbReference type="EMBL" id="PLN74782.1"/>
    </source>
</evidence>
<gene>
    <name evidence="2" type="ORF">BDW42DRAFT_181780</name>
</gene>
<dbReference type="EMBL" id="KZ559683">
    <property type="protein sequence ID" value="PLN74782.1"/>
    <property type="molecule type" value="Genomic_DNA"/>
</dbReference>
<keyword evidence="1" id="KW-0812">Transmembrane</keyword>
<protein>
    <submittedName>
        <fullName evidence="2">Uncharacterized protein</fullName>
    </submittedName>
</protein>